<sequence length="107" mass="11675">MWDLPTNFTVGNSTQTVDGIGSIFQYAQYATNDWFGMGIILMIWLISFGVGAMVNVGRAFASASFIALVFSVYFARIGAVNPTIPFILLIATIAGFFWAKGERVASY</sequence>
<proteinExistence type="predicted"/>
<dbReference type="EMBL" id="LAZR01000428">
    <property type="protein sequence ID" value="KKN69374.1"/>
    <property type="molecule type" value="Genomic_DNA"/>
</dbReference>
<feature type="transmembrane region" description="Helical" evidence="1">
    <location>
        <begin position="83"/>
        <end position="99"/>
    </location>
</feature>
<dbReference type="AlphaFoldDB" id="A0A0F9SR57"/>
<evidence type="ECO:0000313" key="2">
    <source>
        <dbReference type="EMBL" id="KKN69374.1"/>
    </source>
</evidence>
<evidence type="ECO:0000256" key="1">
    <source>
        <dbReference type="SAM" id="Phobius"/>
    </source>
</evidence>
<feature type="transmembrane region" description="Helical" evidence="1">
    <location>
        <begin position="34"/>
        <end position="52"/>
    </location>
</feature>
<keyword evidence="1" id="KW-0812">Transmembrane</keyword>
<comment type="caution">
    <text evidence="2">The sequence shown here is derived from an EMBL/GenBank/DDBJ whole genome shotgun (WGS) entry which is preliminary data.</text>
</comment>
<keyword evidence="1" id="KW-1133">Transmembrane helix</keyword>
<keyword evidence="1" id="KW-0472">Membrane</keyword>
<protein>
    <submittedName>
        <fullName evidence="2">Uncharacterized protein</fullName>
    </submittedName>
</protein>
<reference evidence="2" key="1">
    <citation type="journal article" date="2015" name="Nature">
        <title>Complex archaea that bridge the gap between prokaryotes and eukaryotes.</title>
        <authorList>
            <person name="Spang A."/>
            <person name="Saw J.H."/>
            <person name="Jorgensen S.L."/>
            <person name="Zaremba-Niedzwiedzka K."/>
            <person name="Martijn J."/>
            <person name="Lind A.E."/>
            <person name="van Eijk R."/>
            <person name="Schleper C."/>
            <person name="Guy L."/>
            <person name="Ettema T.J."/>
        </authorList>
    </citation>
    <scope>NUCLEOTIDE SEQUENCE</scope>
</reference>
<gene>
    <name evidence="2" type="ORF">LCGC14_0442340</name>
</gene>
<organism evidence="2">
    <name type="scientific">marine sediment metagenome</name>
    <dbReference type="NCBI Taxonomy" id="412755"/>
    <lineage>
        <taxon>unclassified sequences</taxon>
        <taxon>metagenomes</taxon>
        <taxon>ecological metagenomes</taxon>
    </lineage>
</organism>
<name>A0A0F9SR57_9ZZZZ</name>
<accession>A0A0F9SR57</accession>